<evidence type="ECO:0000256" key="1">
    <source>
        <dbReference type="ARBA" id="ARBA00022636"/>
    </source>
</evidence>
<dbReference type="RefSeq" id="WP_230505009.1">
    <property type="nucleotide sequence ID" value="NZ_CAKJTJ010000051.1"/>
</dbReference>
<dbReference type="InterPro" id="IPR012349">
    <property type="entry name" value="Split_barrel_FMN-bd"/>
</dbReference>
<dbReference type="InterPro" id="IPR009875">
    <property type="entry name" value="PilZ_domain"/>
</dbReference>
<proteinExistence type="predicted"/>
<dbReference type="Pfam" id="PF07238">
    <property type="entry name" value="PilZ"/>
    <property type="match status" value="1"/>
</dbReference>
<reference evidence="6 7" key="1">
    <citation type="submission" date="2021-10" db="EMBL/GenBank/DDBJ databases">
        <authorList>
            <person name="Criscuolo A."/>
        </authorList>
    </citation>
    <scope>NUCLEOTIDE SEQUENCE [LARGE SCALE GENOMIC DNA]</scope>
    <source>
        <strain evidence="7">CIP 111883</strain>
    </source>
</reference>
<dbReference type="EMBL" id="CAKJTJ010000051">
    <property type="protein sequence ID" value="CAG9623512.1"/>
    <property type="molecule type" value="Genomic_DNA"/>
</dbReference>
<feature type="domain" description="PilZ" evidence="4">
    <location>
        <begin position="98"/>
        <end position="207"/>
    </location>
</feature>
<gene>
    <name evidence="6" type="primary">ypfA</name>
    <name evidence="6" type="ORF">BACCIP111883_04325</name>
</gene>
<dbReference type="SUPFAM" id="SSF141371">
    <property type="entry name" value="PilZ domain-like"/>
    <property type="match status" value="1"/>
</dbReference>
<name>A0ABM8YU61_9BACI</name>
<dbReference type="Pfam" id="PF12945">
    <property type="entry name" value="PilZNR"/>
    <property type="match status" value="1"/>
</dbReference>
<evidence type="ECO:0000259" key="4">
    <source>
        <dbReference type="Pfam" id="PF07238"/>
    </source>
</evidence>
<dbReference type="Gene3D" id="2.30.110.10">
    <property type="entry name" value="Electron Transport, Fmn-binding Protein, Chain A"/>
    <property type="match status" value="1"/>
</dbReference>
<keyword evidence="3" id="KW-0975">Bacterial flagellum</keyword>
<evidence type="ECO:0000256" key="2">
    <source>
        <dbReference type="ARBA" id="ARBA00022741"/>
    </source>
</evidence>
<evidence type="ECO:0000313" key="6">
    <source>
        <dbReference type="EMBL" id="CAG9623512.1"/>
    </source>
</evidence>
<keyword evidence="1" id="KW-0973">c-di-GMP</keyword>
<keyword evidence="2" id="KW-0547">Nucleotide-binding</keyword>
<accession>A0ABM8YU61</accession>
<comment type="caution">
    <text evidence="6">The sequence shown here is derived from an EMBL/GenBank/DDBJ whole genome shotgun (WGS) entry which is preliminary data.</text>
</comment>
<evidence type="ECO:0000256" key="3">
    <source>
        <dbReference type="ARBA" id="ARBA00023143"/>
    </source>
</evidence>
<feature type="domain" description="Type III secretion system flagellar brake protein YcgR PilZN" evidence="5">
    <location>
        <begin position="3"/>
        <end position="89"/>
    </location>
</feature>
<dbReference type="Proteomes" id="UP000789833">
    <property type="component" value="Unassembled WGS sequence"/>
</dbReference>
<organism evidence="6 7">
    <name type="scientific">Sutcliffiella rhizosphaerae</name>
    <dbReference type="NCBI Taxonomy" id="2880967"/>
    <lineage>
        <taxon>Bacteria</taxon>
        <taxon>Bacillati</taxon>
        <taxon>Bacillota</taxon>
        <taxon>Bacilli</taxon>
        <taxon>Bacillales</taxon>
        <taxon>Bacillaceae</taxon>
        <taxon>Sutcliffiella</taxon>
    </lineage>
</organism>
<protein>
    <recommendedName>
        <fullName evidence="8">Pilus assembly protein PilZ</fullName>
    </recommendedName>
</protein>
<evidence type="ECO:0000313" key="7">
    <source>
        <dbReference type="Proteomes" id="UP000789833"/>
    </source>
</evidence>
<keyword evidence="7" id="KW-1185">Reference proteome</keyword>
<evidence type="ECO:0008006" key="8">
    <source>
        <dbReference type="Google" id="ProtNLM"/>
    </source>
</evidence>
<sequence length="217" mass="25030">MLKPGVVLTLQLRNDERVEKYRCKVQEVKEKEFYVDYPSHYMNGKTTYILNGTQLFISFVTEEGIAYTFDSEVLGRSKQKIPMIQLSFPGYERVVKIQRRQYVRVESTLDVSVHPFSTSIVPFIAVTHDVSAGGAALVLPNGVALPEKEYILTTFVLHFSNGDIHYLKLKSKVIRLVSFGEKRVRASLQFDSINENERQIISRYCFEQQLLLRKTQV</sequence>
<evidence type="ECO:0000259" key="5">
    <source>
        <dbReference type="Pfam" id="PF12945"/>
    </source>
</evidence>
<dbReference type="Gene3D" id="2.40.10.220">
    <property type="entry name" value="predicted glycosyltransferase like domains"/>
    <property type="match status" value="1"/>
</dbReference>
<dbReference type="InterPro" id="IPR009926">
    <property type="entry name" value="T3SS_YcgR_PilZN"/>
</dbReference>